<evidence type="ECO:0000256" key="1">
    <source>
        <dbReference type="SAM" id="SignalP"/>
    </source>
</evidence>
<name>A0A1G5SF83_9PROT</name>
<dbReference type="Proteomes" id="UP000198729">
    <property type="component" value="Unassembled WGS sequence"/>
</dbReference>
<feature type="signal peptide" evidence="1">
    <location>
        <begin position="1"/>
        <end position="29"/>
    </location>
</feature>
<sequence length="546" mass="57471">MNQSNPFKQNAISLAISLGMLFCSSAAIASAQFNPGDNTVDIAAVDVPNGRTHVNAGTFSVKLSVIDTGNGNLELELLNAALISTPDSERSHYDPVTGQVYVPNVDIGGVKYNSILQLIPGSNPLRFQVKHYHEVAFRGCPVFAQPFAGVANGCVIRGQIGQDAMLTNNIIWILDGGVYVGGDNVDSATLSIEPGTRIGGRSGLDFLQVRRGSKIQAIGTPQHPIVMTGANEVQPGEWGGLLLAGNAPVNGCSEGVPVCEQVNEANIFEAFGGNNPTDNSGVLKYVSIRFAGFKTRPNAELNCLTLLGVGSGTIIDFVQCHRGLDDGFEMFGGTVNLTHLIATGNDDDGFDWQTGWNGKAQFVLMVGASDTGDAGIEADNNQSNNNSLPRSRGQIANFTMIGSRTGAGGHGIVLRRGTAANIYNSVITGYGKSCVTIDDSTTFEIAGFPGNLSGVLTMENTHVDCGIAFNDQDGVPFKVSDWFNSQPGNVVGDPQLNGVLPAFGSPLTTSAPPSTNDPFFVKTNYIGAFADENDDWTKGGWAIGLE</sequence>
<dbReference type="PANTHER" id="PTHR41339:SF1">
    <property type="entry name" value="SECRETED PROTEIN"/>
    <property type="match status" value="1"/>
</dbReference>
<evidence type="ECO:0008006" key="4">
    <source>
        <dbReference type="Google" id="ProtNLM"/>
    </source>
</evidence>
<organism evidence="2 3">
    <name type="scientific">Nitrosomonas mobilis</name>
    <dbReference type="NCBI Taxonomy" id="51642"/>
    <lineage>
        <taxon>Bacteria</taxon>
        <taxon>Pseudomonadati</taxon>
        <taxon>Pseudomonadota</taxon>
        <taxon>Betaproteobacteria</taxon>
        <taxon>Nitrosomonadales</taxon>
        <taxon>Nitrosomonadaceae</taxon>
        <taxon>Nitrosomonas</taxon>
    </lineage>
</organism>
<proteinExistence type="predicted"/>
<dbReference type="EMBL" id="FMWO01000049">
    <property type="protein sequence ID" value="SCZ85864.1"/>
    <property type="molecule type" value="Genomic_DNA"/>
</dbReference>
<accession>A0A1G5SF83</accession>
<keyword evidence="1" id="KW-0732">Signal</keyword>
<dbReference type="PANTHER" id="PTHR41339">
    <property type="entry name" value="LIPL48"/>
    <property type="match status" value="1"/>
</dbReference>
<keyword evidence="3" id="KW-1185">Reference proteome</keyword>
<gene>
    <name evidence="2" type="ORF">NSMM_410099</name>
</gene>
<dbReference type="RefSeq" id="WP_245654743.1">
    <property type="nucleotide sequence ID" value="NZ_FMWO01000049.1"/>
</dbReference>
<protein>
    <recommendedName>
        <fullName evidence="4">Lipoprotein</fullName>
    </recommendedName>
</protein>
<dbReference type="AlphaFoldDB" id="A0A1G5SF83"/>
<feature type="chain" id="PRO_5011729284" description="Lipoprotein" evidence="1">
    <location>
        <begin position="30"/>
        <end position="546"/>
    </location>
</feature>
<evidence type="ECO:0000313" key="2">
    <source>
        <dbReference type="EMBL" id="SCZ85864.1"/>
    </source>
</evidence>
<evidence type="ECO:0000313" key="3">
    <source>
        <dbReference type="Proteomes" id="UP000198729"/>
    </source>
</evidence>
<reference evidence="2 3" key="1">
    <citation type="submission" date="2016-10" db="EMBL/GenBank/DDBJ databases">
        <authorList>
            <person name="de Groot N.N."/>
        </authorList>
    </citation>
    <scope>NUCLEOTIDE SEQUENCE [LARGE SCALE GENOMIC DNA]</scope>
    <source>
        <strain evidence="2">1</strain>
    </source>
</reference>
<dbReference type="STRING" id="51642.NSMM_410099"/>